<sequence>MSATYSVTATPGAEEAGAVALAVASLPATFGPAAGAAATPDVAAIAGGRGWTAEAMHAIEAGSRGVLVVNPVPEDTAQLSAAAEAAGTAVVLDLRWASNPALVSQDGGPDAREAFRSALGTAAMLDSVATAAPGTDPQRLLGEHLAVLLEVTGTLDAVSLLQRGTTGYTFGGRLANGAPMSAHGVLTAARPAGVDIRLYTADGGVSVRLPEPAAAWPAEVRVTGPHGGLLLPTLYESAHRTAWRRLKDHLTAGTRPDDLTRFARLTELYATFADT</sequence>
<keyword evidence="2" id="KW-1185">Reference proteome</keyword>
<dbReference type="OrthoDB" id="4925768at2"/>
<proteinExistence type="predicted"/>
<dbReference type="RefSeq" id="WP_091717312.1">
    <property type="nucleotide sequence ID" value="NZ_LT629779.1"/>
</dbReference>
<organism evidence="1 2">
    <name type="scientific">Pseudarthrobacter equi</name>
    <dbReference type="NCBI Taxonomy" id="728066"/>
    <lineage>
        <taxon>Bacteria</taxon>
        <taxon>Bacillati</taxon>
        <taxon>Actinomycetota</taxon>
        <taxon>Actinomycetes</taxon>
        <taxon>Micrococcales</taxon>
        <taxon>Micrococcaceae</taxon>
        <taxon>Pseudarthrobacter</taxon>
    </lineage>
</organism>
<gene>
    <name evidence="1" type="ORF">SAMN04489743_0529</name>
</gene>
<evidence type="ECO:0000313" key="1">
    <source>
        <dbReference type="EMBL" id="SDS65053.1"/>
    </source>
</evidence>
<evidence type="ECO:0000313" key="2">
    <source>
        <dbReference type="Proteomes" id="UP000198751"/>
    </source>
</evidence>
<accession>A0A1H1TXX0</accession>
<reference evidence="2" key="1">
    <citation type="submission" date="2016-10" db="EMBL/GenBank/DDBJ databases">
        <authorList>
            <person name="Varghese N."/>
            <person name="Submissions S."/>
        </authorList>
    </citation>
    <scope>NUCLEOTIDE SEQUENCE [LARGE SCALE GENOMIC DNA]</scope>
    <source>
        <strain evidence="2">IMMIB L-1606</strain>
    </source>
</reference>
<dbReference type="EMBL" id="LT629779">
    <property type="protein sequence ID" value="SDS65053.1"/>
    <property type="molecule type" value="Genomic_DNA"/>
</dbReference>
<name>A0A1H1TXX0_9MICC</name>
<dbReference type="Proteomes" id="UP000198751">
    <property type="component" value="Chromosome I"/>
</dbReference>
<protein>
    <submittedName>
        <fullName evidence="1">Uncharacterized protein</fullName>
    </submittedName>
</protein>
<dbReference type="AlphaFoldDB" id="A0A1H1TXX0"/>